<organism evidence="2 3">
    <name type="scientific">Novosphingobium album</name>
    <name type="common">ex Liu et al. 2023</name>
    <dbReference type="NCBI Taxonomy" id="3031130"/>
    <lineage>
        <taxon>Bacteria</taxon>
        <taxon>Pseudomonadati</taxon>
        <taxon>Pseudomonadota</taxon>
        <taxon>Alphaproteobacteria</taxon>
        <taxon>Sphingomonadales</taxon>
        <taxon>Sphingomonadaceae</taxon>
        <taxon>Novosphingobium</taxon>
    </lineage>
</organism>
<evidence type="ECO:0000313" key="2">
    <source>
        <dbReference type="EMBL" id="MDE8650504.1"/>
    </source>
</evidence>
<dbReference type="InterPro" id="IPR011990">
    <property type="entry name" value="TPR-like_helical_dom_sf"/>
</dbReference>
<evidence type="ECO:0000256" key="1">
    <source>
        <dbReference type="SAM" id="SignalP"/>
    </source>
</evidence>
<dbReference type="Pfam" id="PF13432">
    <property type="entry name" value="TPR_16"/>
    <property type="match status" value="1"/>
</dbReference>
<dbReference type="SUPFAM" id="SSF48452">
    <property type="entry name" value="TPR-like"/>
    <property type="match status" value="1"/>
</dbReference>
<dbReference type="Pfam" id="PF14559">
    <property type="entry name" value="TPR_19"/>
    <property type="match status" value="1"/>
</dbReference>
<comment type="caution">
    <text evidence="2">The sequence shown here is derived from an EMBL/GenBank/DDBJ whole genome shotgun (WGS) entry which is preliminary data.</text>
</comment>
<dbReference type="Gene3D" id="1.25.40.10">
    <property type="entry name" value="Tetratricopeptide repeat domain"/>
    <property type="match status" value="2"/>
</dbReference>
<keyword evidence="3" id="KW-1185">Reference proteome</keyword>
<feature type="chain" id="PRO_5047177080" evidence="1">
    <location>
        <begin position="34"/>
        <end position="238"/>
    </location>
</feature>
<dbReference type="EMBL" id="JARESE010000004">
    <property type="protein sequence ID" value="MDE8650504.1"/>
    <property type="molecule type" value="Genomic_DNA"/>
</dbReference>
<protein>
    <submittedName>
        <fullName evidence="2">Tetratricopeptide repeat protein</fullName>
    </submittedName>
</protein>
<evidence type="ECO:0000313" key="3">
    <source>
        <dbReference type="Proteomes" id="UP001216253"/>
    </source>
</evidence>
<proteinExistence type="predicted"/>
<accession>A0ABT5WKS1</accession>
<feature type="signal peptide" evidence="1">
    <location>
        <begin position="1"/>
        <end position="33"/>
    </location>
</feature>
<keyword evidence="1" id="KW-0732">Signal</keyword>
<sequence>MTPGKAPFPHAMARLAVLAALCLGALPPAAARAAPEAQQETGSTRSLYMLLIQQARSDGRPRAALAYLADFDRQYPGDLDARILRVNCLLDLGQVDQARAALAAIPAGSRNGKASLVRGHVRAAEGDWEAAIGDYAAALRADPADPLTGNALGYAQLRTGRAALAVETLKAALDLAPGNAVIRNNLLLALTMAGRADEAEASLRAIRDAGARARLRGQIAEQSERLAAARGGSVAQEP</sequence>
<gene>
    <name evidence="2" type="ORF">PYV00_02075</name>
</gene>
<reference evidence="2 3" key="1">
    <citation type="submission" date="2023-03" db="EMBL/GenBank/DDBJ databases">
        <title>NovoSphingobium album sp. nov. isolated from polycyclic aromatic hydrocarbons- and heavy-metal polluted soil.</title>
        <authorList>
            <person name="Liu Z."/>
            <person name="Wang K."/>
        </authorList>
    </citation>
    <scope>NUCLEOTIDE SEQUENCE [LARGE SCALE GENOMIC DNA]</scope>
    <source>
        <strain evidence="2 3">H3SJ31-1</strain>
    </source>
</reference>
<dbReference type="Proteomes" id="UP001216253">
    <property type="component" value="Unassembled WGS sequence"/>
</dbReference>
<dbReference type="InterPro" id="IPR019734">
    <property type="entry name" value="TPR_rpt"/>
</dbReference>
<dbReference type="RefSeq" id="WP_275226598.1">
    <property type="nucleotide sequence ID" value="NZ_JARESE010000004.1"/>
</dbReference>
<dbReference type="SMART" id="SM00028">
    <property type="entry name" value="TPR"/>
    <property type="match status" value="2"/>
</dbReference>
<name>A0ABT5WKS1_9SPHN</name>